<evidence type="ECO:0000313" key="3">
    <source>
        <dbReference type="EMBL" id="GKU24351.1"/>
    </source>
</evidence>
<proteinExistence type="predicted"/>
<sequence length="321" mass="37180">MTAYSDRYSKARLLFETYRLIKSGQATTRKEIAQIIGKDAKTITNYIHELNSEFGAYIEVGKNKSYEIKEEGLMGLLKSNNPLTADDATIILYALVNSQDFIETKLNIVKNTLLDILPEKEAKKLKEMFYFEKSNDLKDRITEGNIITLRKAIAEEKKVTFFYSSASGKHKMHKVIPYSFACDNGKFYLISMPEDKEMLVHYRVDRMSTLNILDEVGKKLEKFNINDYMSKTWYMYGGDETKVVVKFSKASKTVVTERNMTVGRILEENEEYFIYEFTCNGVSGIKLWLMGFGADAEVLEPYELREEIRETVENMMKIYSE</sequence>
<comment type="caution">
    <text evidence="3">The sequence shown here is derived from an EMBL/GenBank/DDBJ whole genome shotgun (WGS) entry which is preliminary data.</text>
</comment>
<dbReference type="InterPro" id="IPR057727">
    <property type="entry name" value="WCX_dom"/>
</dbReference>
<dbReference type="Pfam" id="PF13280">
    <property type="entry name" value="WYL"/>
    <property type="match status" value="1"/>
</dbReference>
<feature type="domain" description="WCX" evidence="2">
    <location>
        <begin position="241"/>
        <end position="316"/>
    </location>
</feature>
<feature type="domain" description="WYL" evidence="1">
    <location>
        <begin position="148"/>
        <end position="210"/>
    </location>
</feature>
<dbReference type="RefSeq" id="WP_261851360.1">
    <property type="nucleotide sequence ID" value="NZ_BQXY01000001.1"/>
</dbReference>
<name>A0A9W5Y0C6_9CLOT</name>
<protein>
    <submittedName>
        <fullName evidence="3">WYL domain-containing protein</fullName>
    </submittedName>
</protein>
<evidence type="ECO:0000259" key="2">
    <source>
        <dbReference type="Pfam" id="PF25583"/>
    </source>
</evidence>
<gene>
    <name evidence="3" type="ORF">CFOLD11_11770</name>
</gene>
<dbReference type="PANTHER" id="PTHR34580">
    <property type="match status" value="1"/>
</dbReference>
<dbReference type="Proteomes" id="UP001057868">
    <property type="component" value="Unassembled WGS sequence"/>
</dbReference>
<reference evidence="3" key="1">
    <citation type="journal article" date="2023" name="Int. J. Syst. Evol. Microbiol.">
        <title>&lt;i&gt;Clostridium folliculivorans&lt;/i&gt; sp. nov., isolated from soil samples of an organic paddy in Japan.</title>
        <authorList>
            <person name="Tazawa J."/>
            <person name="Kobayashi H."/>
            <person name="Tanizawa Y."/>
            <person name="Uchino A."/>
            <person name="Tanaka F."/>
            <person name="Urashima Y."/>
            <person name="Miura S."/>
            <person name="Sakamoto M."/>
            <person name="Ohkuma M."/>
            <person name="Tohno M."/>
        </authorList>
    </citation>
    <scope>NUCLEOTIDE SEQUENCE</scope>
    <source>
        <strain evidence="3">D1-1</strain>
    </source>
</reference>
<dbReference type="InterPro" id="IPR036388">
    <property type="entry name" value="WH-like_DNA-bd_sf"/>
</dbReference>
<accession>A0A9W5Y0C6</accession>
<evidence type="ECO:0000259" key="1">
    <source>
        <dbReference type="Pfam" id="PF13280"/>
    </source>
</evidence>
<organism evidence="3 4">
    <name type="scientific">Clostridium folliculivorans</name>
    <dbReference type="NCBI Taxonomy" id="2886038"/>
    <lineage>
        <taxon>Bacteria</taxon>
        <taxon>Bacillati</taxon>
        <taxon>Bacillota</taxon>
        <taxon>Clostridia</taxon>
        <taxon>Eubacteriales</taxon>
        <taxon>Clostridiaceae</taxon>
        <taxon>Clostridium</taxon>
    </lineage>
</organism>
<dbReference type="InterPro" id="IPR051534">
    <property type="entry name" value="CBASS_pafABC_assoc_protein"/>
</dbReference>
<evidence type="ECO:0000313" key="4">
    <source>
        <dbReference type="Proteomes" id="UP001057868"/>
    </source>
</evidence>
<dbReference type="EMBL" id="BQXY01000001">
    <property type="protein sequence ID" value="GKU24351.1"/>
    <property type="molecule type" value="Genomic_DNA"/>
</dbReference>
<dbReference type="AlphaFoldDB" id="A0A9W5Y0C6"/>
<dbReference type="Pfam" id="PF25583">
    <property type="entry name" value="WCX"/>
    <property type="match status" value="1"/>
</dbReference>
<dbReference type="InterPro" id="IPR026881">
    <property type="entry name" value="WYL_dom"/>
</dbReference>
<dbReference type="Gene3D" id="1.10.10.10">
    <property type="entry name" value="Winged helix-like DNA-binding domain superfamily/Winged helix DNA-binding domain"/>
    <property type="match status" value="1"/>
</dbReference>
<dbReference type="PANTHER" id="PTHR34580:SF1">
    <property type="entry name" value="PROTEIN PAFC"/>
    <property type="match status" value="1"/>
</dbReference>
<dbReference type="PROSITE" id="PS52050">
    <property type="entry name" value="WYL"/>
    <property type="match status" value="1"/>
</dbReference>
<keyword evidence="4" id="KW-1185">Reference proteome</keyword>